<feature type="compositionally biased region" description="Polar residues" evidence="7">
    <location>
        <begin position="207"/>
        <end position="218"/>
    </location>
</feature>
<evidence type="ECO:0000256" key="7">
    <source>
        <dbReference type="SAM" id="MobiDB-lite"/>
    </source>
</evidence>
<dbReference type="GO" id="GO:0140042">
    <property type="term" value="P:lipid droplet formation"/>
    <property type="evidence" value="ECO:0007669"/>
    <property type="project" value="UniProtKB-ARBA"/>
</dbReference>
<dbReference type="GO" id="GO:0006629">
    <property type="term" value="P:lipid metabolic process"/>
    <property type="evidence" value="ECO:0007669"/>
    <property type="project" value="UniProtKB-KW"/>
</dbReference>
<dbReference type="GeneID" id="63685243"/>
<protein>
    <recommendedName>
        <fullName evidence="11">Adipose-regulatory protein</fullName>
    </recommendedName>
</protein>
<dbReference type="EMBL" id="JH795863">
    <property type="protein sequence ID" value="EJU01905.1"/>
    <property type="molecule type" value="Genomic_DNA"/>
</dbReference>
<feature type="transmembrane region" description="Helical" evidence="8">
    <location>
        <begin position="101"/>
        <end position="128"/>
    </location>
</feature>
<evidence type="ECO:0000256" key="1">
    <source>
        <dbReference type="ARBA" id="ARBA00004477"/>
    </source>
</evidence>
<evidence type="ECO:0000256" key="5">
    <source>
        <dbReference type="ARBA" id="ARBA00023098"/>
    </source>
</evidence>
<dbReference type="InterPro" id="IPR009617">
    <property type="entry name" value="Seipin"/>
</dbReference>
<keyword evidence="5" id="KW-0443">Lipid metabolism</keyword>
<keyword evidence="3" id="KW-0256">Endoplasmic reticulum</keyword>
<keyword evidence="10" id="KW-1185">Reference proteome</keyword>
<sequence>MCNMTLIGRSGTSISSSRPYIFLPPLPFFNIWPRSRSGHMVLPMMESVLLSTLGKPITARIEIGRQDAWRSLGSRREVQTVSAELRVAAVLRGLRWWMFKYPITSITVSTVMFFLAACLIASVTYVMIAPPLILSLSNSSITPQGPIKAVPSSSSEQTNYQASEIREEATIPLAREMVDVSVDPSIKSEDTEGEMSDWSDAVPVTGRGQTHNASTGTEGSRELRVGVPRNESTDSLSTLNGDVRRRLAQ</sequence>
<evidence type="ECO:0000313" key="9">
    <source>
        <dbReference type="EMBL" id="EJU01905.1"/>
    </source>
</evidence>
<feature type="region of interest" description="Disordered" evidence="7">
    <location>
        <begin position="186"/>
        <end position="249"/>
    </location>
</feature>
<evidence type="ECO:0000256" key="6">
    <source>
        <dbReference type="ARBA" id="ARBA00023136"/>
    </source>
</evidence>
<proteinExistence type="predicted"/>
<dbReference type="HOGENOM" id="CLU_1115723_0_0_1"/>
<dbReference type="CDD" id="cd23995">
    <property type="entry name" value="Seipin_BSCL2_like"/>
    <property type="match status" value="1"/>
</dbReference>
<reference evidence="9 10" key="1">
    <citation type="journal article" date="2012" name="Science">
        <title>The Paleozoic origin of enzymatic lignin decomposition reconstructed from 31 fungal genomes.</title>
        <authorList>
            <person name="Floudas D."/>
            <person name="Binder M."/>
            <person name="Riley R."/>
            <person name="Barry K."/>
            <person name="Blanchette R.A."/>
            <person name="Henrissat B."/>
            <person name="Martinez A.T."/>
            <person name="Otillar R."/>
            <person name="Spatafora J.W."/>
            <person name="Yadav J.S."/>
            <person name="Aerts A."/>
            <person name="Benoit I."/>
            <person name="Boyd A."/>
            <person name="Carlson A."/>
            <person name="Copeland A."/>
            <person name="Coutinho P.M."/>
            <person name="de Vries R.P."/>
            <person name="Ferreira P."/>
            <person name="Findley K."/>
            <person name="Foster B."/>
            <person name="Gaskell J."/>
            <person name="Glotzer D."/>
            <person name="Gorecki P."/>
            <person name="Heitman J."/>
            <person name="Hesse C."/>
            <person name="Hori C."/>
            <person name="Igarashi K."/>
            <person name="Jurgens J.A."/>
            <person name="Kallen N."/>
            <person name="Kersten P."/>
            <person name="Kohler A."/>
            <person name="Kuees U."/>
            <person name="Kumar T.K.A."/>
            <person name="Kuo A."/>
            <person name="LaButti K."/>
            <person name="Larrondo L.F."/>
            <person name="Lindquist E."/>
            <person name="Ling A."/>
            <person name="Lombard V."/>
            <person name="Lucas S."/>
            <person name="Lundell T."/>
            <person name="Martin R."/>
            <person name="McLaughlin D.J."/>
            <person name="Morgenstern I."/>
            <person name="Morin E."/>
            <person name="Murat C."/>
            <person name="Nagy L.G."/>
            <person name="Nolan M."/>
            <person name="Ohm R.A."/>
            <person name="Patyshakuliyeva A."/>
            <person name="Rokas A."/>
            <person name="Ruiz-Duenas F.J."/>
            <person name="Sabat G."/>
            <person name="Salamov A."/>
            <person name="Samejima M."/>
            <person name="Schmutz J."/>
            <person name="Slot J.C."/>
            <person name="St John F."/>
            <person name="Stenlid J."/>
            <person name="Sun H."/>
            <person name="Sun S."/>
            <person name="Syed K."/>
            <person name="Tsang A."/>
            <person name="Wiebenga A."/>
            <person name="Young D."/>
            <person name="Pisabarro A."/>
            <person name="Eastwood D.C."/>
            <person name="Martin F."/>
            <person name="Cullen D."/>
            <person name="Grigoriev I.V."/>
            <person name="Hibbett D.S."/>
        </authorList>
    </citation>
    <scope>NUCLEOTIDE SEQUENCE [LARGE SCALE GENOMIC DNA]</scope>
    <source>
        <strain evidence="9 10">DJM-731 SS1</strain>
    </source>
</reference>
<dbReference type="Proteomes" id="UP000030653">
    <property type="component" value="Unassembled WGS sequence"/>
</dbReference>
<evidence type="ECO:0008006" key="11">
    <source>
        <dbReference type="Google" id="ProtNLM"/>
    </source>
</evidence>
<dbReference type="RefSeq" id="XP_040628802.1">
    <property type="nucleotide sequence ID" value="XM_040770181.1"/>
</dbReference>
<dbReference type="AlphaFoldDB" id="M5G156"/>
<name>M5G156_DACPD</name>
<keyword evidence="6 8" id="KW-0472">Membrane</keyword>
<organism evidence="9 10">
    <name type="scientific">Dacryopinax primogenitus (strain DJM 731)</name>
    <name type="common">Brown rot fungus</name>
    <dbReference type="NCBI Taxonomy" id="1858805"/>
    <lineage>
        <taxon>Eukaryota</taxon>
        <taxon>Fungi</taxon>
        <taxon>Dikarya</taxon>
        <taxon>Basidiomycota</taxon>
        <taxon>Agaricomycotina</taxon>
        <taxon>Dacrymycetes</taxon>
        <taxon>Dacrymycetales</taxon>
        <taxon>Dacrymycetaceae</taxon>
        <taxon>Dacryopinax</taxon>
    </lineage>
</organism>
<evidence type="ECO:0000256" key="3">
    <source>
        <dbReference type="ARBA" id="ARBA00022824"/>
    </source>
</evidence>
<evidence type="ECO:0000256" key="8">
    <source>
        <dbReference type="SAM" id="Phobius"/>
    </source>
</evidence>
<keyword evidence="2 8" id="KW-0812">Transmembrane</keyword>
<evidence type="ECO:0000256" key="2">
    <source>
        <dbReference type="ARBA" id="ARBA00022692"/>
    </source>
</evidence>
<dbReference type="Pfam" id="PF06775">
    <property type="entry name" value="Seipin"/>
    <property type="match status" value="1"/>
</dbReference>
<dbReference type="GO" id="GO:0005789">
    <property type="term" value="C:endoplasmic reticulum membrane"/>
    <property type="evidence" value="ECO:0007669"/>
    <property type="project" value="UniProtKB-SubCell"/>
</dbReference>
<dbReference type="OrthoDB" id="3990054at2759"/>
<evidence type="ECO:0000256" key="4">
    <source>
        <dbReference type="ARBA" id="ARBA00022989"/>
    </source>
</evidence>
<keyword evidence="4 8" id="KW-1133">Transmembrane helix</keyword>
<gene>
    <name evidence="9" type="ORF">DACRYDRAFT_116327</name>
</gene>
<evidence type="ECO:0000313" key="10">
    <source>
        <dbReference type="Proteomes" id="UP000030653"/>
    </source>
</evidence>
<dbReference type="STRING" id="1858805.M5G156"/>
<accession>M5G156</accession>
<comment type="subcellular location">
    <subcellularLocation>
        <location evidence="1">Endoplasmic reticulum membrane</location>
        <topology evidence="1">Multi-pass membrane protein</topology>
    </subcellularLocation>
</comment>